<keyword evidence="3" id="KW-0804">Transcription</keyword>
<dbReference type="SUPFAM" id="SSF46689">
    <property type="entry name" value="Homeodomain-like"/>
    <property type="match status" value="1"/>
</dbReference>
<evidence type="ECO:0000313" key="7">
    <source>
        <dbReference type="Proteomes" id="UP001500689"/>
    </source>
</evidence>
<accession>A0ABP6VZN1</accession>
<dbReference type="Proteomes" id="UP001500689">
    <property type="component" value="Unassembled WGS sequence"/>
</dbReference>
<name>A0ABP6VZN1_9PSEU</name>
<sequence>MTLMPDRLDLPRGRAALSGSEVAASQRGRILQAVTEEVAARGYPATTVQHVIRRARVSRTAFYASFTDKQDAFARAHLEASRQLLDLIRNRVAEHAGAPWRERLRAGVEAYLEGFENAPSYAISFMVELRAAGTLLLDQRDRVLERHVHNLAALATQAANEDPAVHCPSELEVIALAEAADGLATRAIRAAGPGNRPALGALVVPIVALHEAMFIREAQKEHPATLGG</sequence>
<dbReference type="EMBL" id="BAAAZN010000005">
    <property type="protein sequence ID" value="GAA3543524.1"/>
    <property type="molecule type" value="Genomic_DNA"/>
</dbReference>
<evidence type="ECO:0000259" key="5">
    <source>
        <dbReference type="PROSITE" id="PS50977"/>
    </source>
</evidence>
<protein>
    <recommendedName>
        <fullName evidence="5">HTH tetR-type domain-containing protein</fullName>
    </recommendedName>
</protein>
<keyword evidence="2 4" id="KW-0238">DNA-binding</keyword>
<feature type="DNA-binding region" description="H-T-H motif" evidence="4">
    <location>
        <begin position="47"/>
        <end position="66"/>
    </location>
</feature>
<dbReference type="InterPro" id="IPR050109">
    <property type="entry name" value="HTH-type_TetR-like_transc_reg"/>
</dbReference>
<comment type="caution">
    <text evidence="6">The sequence shown here is derived from an EMBL/GenBank/DDBJ whole genome shotgun (WGS) entry which is preliminary data.</text>
</comment>
<dbReference type="InterPro" id="IPR009057">
    <property type="entry name" value="Homeodomain-like_sf"/>
</dbReference>
<dbReference type="Pfam" id="PF00440">
    <property type="entry name" value="TetR_N"/>
    <property type="match status" value="1"/>
</dbReference>
<dbReference type="Gene3D" id="1.10.357.10">
    <property type="entry name" value="Tetracycline Repressor, domain 2"/>
    <property type="match status" value="1"/>
</dbReference>
<evidence type="ECO:0000256" key="2">
    <source>
        <dbReference type="ARBA" id="ARBA00023125"/>
    </source>
</evidence>
<dbReference type="PANTHER" id="PTHR30055:SF234">
    <property type="entry name" value="HTH-TYPE TRANSCRIPTIONAL REGULATOR BETI"/>
    <property type="match status" value="1"/>
</dbReference>
<evidence type="ECO:0000313" key="6">
    <source>
        <dbReference type="EMBL" id="GAA3543524.1"/>
    </source>
</evidence>
<evidence type="ECO:0000256" key="4">
    <source>
        <dbReference type="PROSITE-ProRule" id="PRU00335"/>
    </source>
</evidence>
<dbReference type="PANTHER" id="PTHR30055">
    <property type="entry name" value="HTH-TYPE TRANSCRIPTIONAL REGULATOR RUTR"/>
    <property type="match status" value="1"/>
</dbReference>
<gene>
    <name evidence="6" type="ORF">GCM10022222_29000</name>
</gene>
<dbReference type="InterPro" id="IPR001647">
    <property type="entry name" value="HTH_TetR"/>
</dbReference>
<keyword evidence="1" id="KW-0805">Transcription regulation</keyword>
<dbReference type="PROSITE" id="PS50977">
    <property type="entry name" value="HTH_TETR_2"/>
    <property type="match status" value="1"/>
</dbReference>
<keyword evidence="7" id="KW-1185">Reference proteome</keyword>
<organism evidence="6 7">
    <name type="scientific">Amycolatopsis ultiminotia</name>
    <dbReference type="NCBI Taxonomy" id="543629"/>
    <lineage>
        <taxon>Bacteria</taxon>
        <taxon>Bacillati</taxon>
        <taxon>Actinomycetota</taxon>
        <taxon>Actinomycetes</taxon>
        <taxon>Pseudonocardiales</taxon>
        <taxon>Pseudonocardiaceae</taxon>
        <taxon>Amycolatopsis</taxon>
    </lineage>
</organism>
<reference evidence="7" key="1">
    <citation type="journal article" date="2019" name="Int. J. Syst. Evol. Microbiol.">
        <title>The Global Catalogue of Microorganisms (GCM) 10K type strain sequencing project: providing services to taxonomists for standard genome sequencing and annotation.</title>
        <authorList>
            <consortium name="The Broad Institute Genomics Platform"/>
            <consortium name="The Broad Institute Genome Sequencing Center for Infectious Disease"/>
            <person name="Wu L."/>
            <person name="Ma J."/>
        </authorList>
    </citation>
    <scope>NUCLEOTIDE SEQUENCE [LARGE SCALE GENOMIC DNA]</scope>
    <source>
        <strain evidence="7">JCM 16898</strain>
    </source>
</reference>
<proteinExistence type="predicted"/>
<feature type="domain" description="HTH tetR-type" evidence="5">
    <location>
        <begin position="24"/>
        <end position="84"/>
    </location>
</feature>
<evidence type="ECO:0000256" key="3">
    <source>
        <dbReference type="ARBA" id="ARBA00023163"/>
    </source>
</evidence>
<evidence type="ECO:0000256" key="1">
    <source>
        <dbReference type="ARBA" id="ARBA00023015"/>
    </source>
</evidence>